<feature type="region of interest" description="Disordered" evidence="1">
    <location>
        <begin position="169"/>
        <end position="200"/>
    </location>
</feature>
<accession>A0A6C0D8N1</accession>
<feature type="region of interest" description="Disordered" evidence="1">
    <location>
        <begin position="1"/>
        <end position="46"/>
    </location>
</feature>
<dbReference type="EMBL" id="MN739549">
    <property type="protein sequence ID" value="QHT12680.1"/>
    <property type="molecule type" value="Genomic_DNA"/>
</dbReference>
<sequence>MTKTYRNRKQKGCSKRRNLGSKRKGGCWGSKTKKGGRRRKYRQQGGGCNSCLTGGVQLQSGGGNGSNGALVGSPWNSDVSSWPGVSGNDGQSNFYALNNQINQPLAGVVSGRDQQTVSQTGGRRRRRKYGGGSGTATIAAPGMFQDFTNLGRGVTWGLGAAYNTLTGYPTPVSPLPYRDQLPRTTSTAIPDMAYSGEKIP</sequence>
<protein>
    <submittedName>
        <fullName evidence="2">Uncharacterized protein</fullName>
    </submittedName>
</protein>
<organism evidence="2">
    <name type="scientific">viral metagenome</name>
    <dbReference type="NCBI Taxonomy" id="1070528"/>
    <lineage>
        <taxon>unclassified sequences</taxon>
        <taxon>metagenomes</taxon>
        <taxon>organismal metagenomes</taxon>
    </lineage>
</organism>
<name>A0A6C0D8N1_9ZZZZ</name>
<proteinExistence type="predicted"/>
<feature type="compositionally biased region" description="Basic residues" evidence="1">
    <location>
        <begin position="1"/>
        <end position="42"/>
    </location>
</feature>
<dbReference type="AlphaFoldDB" id="A0A6C0D8N1"/>
<reference evidence="2" key="1">
    <citation type="journal article" date="2020" name="Nature">
        <title>Giant virus diversity and host interactions through global metagenomics.</title>
        <authorList>
            <person name="Schulz F."/>
            <person name="Roux S."/>
            <person name="Paez-Espino D."/>
            <person name="Jungbluth S."/>
            <person name="Walsh D.A."/>
            <person name="Denef V.J."/>
            <person name="McMahon K.D."/>
            <person name="Konstantinidis K.T."/>
            <person name="Eloe-Fadrosh E.A."/>
            <person name="Kyrpides N.C."/>
            <person name="Woyke T."/>
        </authorList>
    </citation>
    <scope>NUCLEOTIDE SEQUENCE</scope>
    <source>
        <strain evidence="2">GVMAG-M-3300023174-130</strain>
    </source>
</reference>
<evidence type="ECO:0000256" key="1">
    <source>
        <dbReference type="SAM" id="MobiDB-lite"/>
    </source>
</evidence>
<evidence type="ECO:0000313" key="2">
    <source>
        <dbReference type="EMBL" id="QHT12680.1"/>
    </source>
</evidence>